<proteinExistence type="inferred from homology"/>
<protein>
    <recommendedName>
        <fullName evidence="6">ornithine decarboxylase</fullName>
        <ecNumber evidence="6">4.1.1.17</ecNumber>
    </recommendedName>
</protein>
<dbReference type="InterPro" id="IPR022644">
    <property type="entry name" value="De-COase2_N"/>
</dbReference>
<evidence type="ECO:0000256" key="3">
    <source>
        <dbReference type="ARBA" id="ARBA00022898"/>
    </source>
</evidence>
<evidence type="ECO:0000256" key="7">
    <source>
        <dbReference type="ARBA" id="ARBA00046672"/>
    </source>
</evidence>
<gene>
    <name evidence="11" type="ORF">AZE42_03777</name>
</gene>
<evidence type="ECO:0000313" key="11">
    <source>
        <dbReference type="EMBL" id="OJA08280.1"/>
    </source>
</evidence>
<dbReference type="Gene3D" id="2.40.37.10">
    <property type="entry name" value="Lyase, Ornithine Decarboxylase, Chain A, domain 1"/>
    <property type="match status" value="1"/>
</dbReference>
<dbReference type="GO" id="GO:0033387">
    <property type="term" value="P:putrescine biosynthetic process from arginine, via ornithine"/>
    <property type="evidence" value="ECO:0007669"/>
    <property type="project" value="TreeGrafter"/>
</dbReference>
<dbReference type="FunFam" id="3.20.20.10:FF:000005">
    <property type="entry name" value="Ornithine decarboxylase"/>
    <property type="match status" value="1"/>
</dbReference>
<dbReference type="Gene3D" id="3.20.20.10">
    <property type="entry name" value="Alanine racemase"/>
    <property type="match status" value="1"/>
</dbReference>
<dbReference type="AlphaFoldDB" id="A0A1J8Q4R4"/>
<sequence>LVIANFADQQRFTLLASSKSHLFSVAVVTASPETLGVIITDQERNSDLRLLTLEWSSVRGKLKVPCCGGPLDFKPRFSCTKNTAIDESDLADSSPTDNPSMSPVEVLAALNPVDHFISSSFPKILGSSDISYDPVVLPASIDDAAAEDRRLDDEKIFSSLPPLFRGHPEIHLRKGIMDATRRVAANEADAESAFFVADLSQIFRQHERWMKYLPEIVPHYAVKCNPDPYILRLLAALGAGFDCASNGEISQVLGIGGVDPSRIIFANPCKATSFVRSAAKAGVNNMTFDNADELYKIARAHPEAKLIVRILADDSKSICRFGIKFGAPLEVVPSLLSRAKELGLDVIGVSFHVGSGCYDPTTYGDAIRRARDAFIMGAQAGYKFTLLDVGGGFEDARFEAAASVLTDAINHYFPDRKGIRLIAEPGRFYVSRAFSLAANIIARRAPMIENSSEFVDLKPTSDEPSVMYYINDGVYGAFNCIMFDHQTVNPYVLSLNGSFHVSSSEPLSLCSVWGPTCDSIDCVCKAVELPGALQIGDWLGFDNMGAYTICAASQFNGFEFSKVVYTTSRVGGEEVRRALCNLAAKGYGHGIGP</sequence>
<dbReference type="SUPFAM" id="SSF50621">
    <property type="entry name" value="Alanine racemase C-terminal domain-like"/>
    <property type="match status" value="1"/>
</dbReference>
<dbReference type="PROSITE" id="PS00878">
    <property type="entry name" value="ODR_DC_2_1"/>
    <property type="match status" value="1"/>
</dbReference>
<evidence type="ECO:0000256" key="8">
    <source>
        <dbReference type="ARBA" id="ARBA00049127"/>
    </source>
</evidence>
<comment type="caution">
    <text evidence="11">The sequence shown here is derived from an EMBL/GenBank/DDBJ whole genome shotgun (WGS) entry which is preliminary data.</text>
</comment>
<evidence type="ECO:0000313" key="12">
    <source>
        <dbReference type="Proteomes" id="UP000183567"/>
    </source>
</evidence>
<organism evidence="11 12">
    <name type="scientific">Rhizopogon vesiculosus</name>
    <dbReference type="NCBI Taxonomy" id="180088"/>
    <lineage>
        <taxon>Eukaryota</taxon>
        <taxon>Fungi</taxon>
        <taxon>Dikarya</taxon>
        <taxon>Basidiomycota</taxon>
        <taxon>Agaricomycotina</taxon>
        <taxon>Agaricomycetes</taxon>
        <taxon>Agaricomycetidae</taxon>
        <taxon>Boletales</taxon>
        <taxon>Suillineae</taxon>
        <taxon>Rhizopogonaceae</taxon>
        <taxon>Rhizopogon</taxon>
    </lineage>
</organism>
<evidence type="ECO:0000256" key="4">
    <source>
        <dbReference type="ARBA" id="ARBA00023239"/>
    </source>
</evidence>
<dbReference type="Pfam" id="PF02784">
    <property type="entry name" value="Orn_Arg_deC_N"/>
    <property type="match status" value="1"/>
</dbReference>
<dbReference type="CDD" id="cd00622">
    <property type="entry name" value="PLPDE_III_ODC"/>
    <property type="match status" value="1"/>
</dbReference>
<dbReference type="GO" id="GO:0005737">
    <property type="term" value="C:cytoplasm"/>
    <property type="evidence" value="ECO:0007669"/>
    <property type="project" value="TreeGrafter"/>
</dbReference>
<dbReference type="InterPro" id="IPR000183">
    <property type="entry name" value="Orn/DAP/Arg_de-COase"/>
</dbReference>
<evidence type="ECO:0000256" key="1">
    <source>
        <dbReference type="ARBA" id="ARBA00001933"/>
    </source>
</evidence>
<dbReference type="EMBL" id="LVVM01006350">
    <property type="protein sequence ID" value="OJA08280.1"/>
    <property type="molecule type" value="Genomic_DNA"/>
</dbReference>
<evidence type="ECO:0000256" key="2">
    <source>
        <dbReference type="ARBA" id="ARBA00008872"/>
    </source>
</evidence>
<keyword evidence="12" id="KW-1185">Reference proteome</keyword>
<keyword evidence="3 9" id="KW-0663">Pyridoxal phosphate</keyword>
<dbReference type="PRINTS" id="PR01182">
    <property type="entry name" value="ORNDCRBXLASE"/>
</dbReference>
<feature type="non-terminal residue" evidence="11">
    <location>
        <position position="1"/>
    </location>
</feature>
<dbReference type="InterPro" id="IPR002433">
    <property type="entry name" value="Orn_de-COase"/>
</dbReference>
<comment type="pathway">
    <text evidence="5">Amine and polyamine biosynthesis; putrescine biosynthesis via L-ornithine pathway; putrescine from L-ornithine: step 1/1.</text>
</comment>
<dbReference type="Proteomes" id="UP000183567">
    <property type="component" value="Unassembled WGS sequence"/>
</dbReference>
<dbReference type="GO" id="GO:0004586">
    <property type="term" value="F:ornithine decarboxylase activity"/>
    <property type="evidence" value="ECO:0007669"/>
    <property type="project" value="UniProtKB-EC"/>
</dbReference>
<dbReference type="OrthoDB" id="5034579at2759"/>
<dbReference type="SUPFAM" id="SSF51419">
    <property type="entry name" value="PLP-binding barrel"/>
    <property type="match status" value="1"/>
</dbReference>
<dbReference type="PANTHER" id="PTHR11482">
    <property type="entry name" value="ARGININE/DIAMINOPIMELATE/ORNITHINE DECARBOXYLASE"/>
    <property type="match status" value="1"/>
</dbReference>
<dbReference type="InterPro" id="IPR029066">
    <property type="entry name" value="PLP-binding_barrel"/>
</dbReference>
<accession>A0A1J8Q4R4</accession>
<comment type="subunit">
    <text evidence="7">Homodimer. Only the dimer is catalytically active, as the active sites are constructed of residues from both monomers.</text>
</comment>
<keyword evidence="4" id="KW-0456">Lyase</keyword>
<reference evidence="11 12" key="1">
    <citation type="submission" date="2016-03" db="EMBL/GenBank/DDBJ databases">
        <title>Comparative genomics of the ectomycorrhizal sister species Rhizopogon vinicolor and Rhizopogon vesiculosus (Basidiomycota: Boletales) reveals a divergence of the mating type B locus.</title>
        <authorList>
            <person name="Mujic A.B."/>
            <person name="Kuo A."/>
            <person name="Tritt A."/>
            <person name="Lipzen A."/>
            <person name="Chen C."/>
            <person name="Johnson J."/>
            <person name="Sharma A."/>
            <person name="Barry K."/>
            <person name="Grigoriev I.V."/>
            <person name="Spatafora J.W."/>
        </authorList>
    </citation>
    <scope>NUCLEOTIDE SEQUENCE [LARGE SCALE GENOMIC DNA]</scope>
    <source>
        <strain evidence="11 12">AM-OR11-056</strain>
    </source>
</reference>
<evidence type="ECO:0000259" key="10">
    <source>
        <dbReference type="Pfam" id="PF02784"/>
    </source>
</evidence>
<dbReference type="STRING" id="180088.A0A1J8Q4R4"/>
<comment type="cofactor">
    <cofactor evidence="1 9">
        <name>pyridoxal 5'-phosphate</name>
        <dbReference type="ChEBI" id="CHEBI:597326"/>
    </cofactor>
</comment>
<dbReference type="PRINTS" id="PR01179">
    <property type="entry name" value="ODADCRBXLASE"/>
</dbReference>
<dbReference type="InterPro" id="IPR022653">
    <property type="entry name" value="De-COase2_pyr-phos_BS"/>
</dbReference>
<comment type="similarity">
    <text evidence="2">Belongs to the Orn/Lys/Arg decarboxylase class-II family.</text>
</comment>
<comment type="catalytic activity">
    <reaction evidence="8">
        <text>L-ornithine + H(+) = putrescine + CO2</text>
        <dbReference type="Rhea" id="RHEA:22964"/>
        <dbReference type="ChEBI" id="CHEBI:15378"/>
        <dbReference type="ChEBI" id="CHEBI:16526"/>
        <dbReference type="ChEBI" id="CHEBI:46911"/>
        <dbReference type="ChEBI" id="CHEBI:326268"/>
        <dbReference type="EC" id="4.1.1.17"/>
    </reaction>
</comment>
<feature type="active site" description="Proton donor" evidence="9">
    <location>
        <position position="517"/>
    </location>
</feature>
<evidence type="ECO:0000256" key="6">
    <source>
        <dbReference type="ARBA" id="ARBA00034138"/>
    </source>
</evidence>
<dbReference type="PANTHER" id="PTHR11482:SF6">
    <property type="entry name" value="ORNITHINE DECARBOXYLASE 1-RELATED"/>
    <property type="match status" value="1"/>
</dbReference>
<evidence type="ECO:0000256" key="9">
    <source>
        <dbReference type="PIRSR" id="PIRSR600183-50"/>
    </source>
</evidence>
<feature type="domain" description="Orn/DAP/Arg decarboxylase 2 N-terminal" evidence="10">
    <location>
        <begin position="199"/>
        <end position="431"/>
    </location>
</feature>
<dbReference type="InterPro" id="IPR009006">
    <property type="entry name" value="Ala_racemase/Decarboxylase_C"/>
</dbReference>
<evidence type="ECO:0000256" key="5">
    <source>
        <dbReference type="ARBA" id="ARBA00034115"/>
    </source>
</evidence>
<name>A0A1J8Q4R4_9AGAM</name>
<feature type="modified residue" description="N6-(pyridoxal phosphate)lysine" evidence="9">
    <location>
        <position position="223"/>
    </location>
</feature>
<dbReference type="EC" id="4.1.1.17" evidence="6"/>